<evidence type="ECO:0000256" key="3">
    <source>
        <dbReference type="ARBA" id="ARBA00022737"/>
    </source>
</evidence>
<dbReference type="PANTHER" id="PTHR48055:SF57">
    <property type="entry name" value="PROTEIN KINASE DOMAIN-CONTAINING PROTEIN"/>
    <property type="match status" value="1"/>
</dbReference>
<feature type="chain" id="PRO_5042115877" description="Leucine-rich repeat-containing N-terminal plant-type domain-containing protein" evidence="4">
    <location>
        <begin position="24"/>
        <end position="223"/>
    </location>
</feature>
<reference evidence="6" key="1">
    <citation type="submission" date="2023-10" db="EMBL/GenBank/DDBJ databases">
        <title>Chromosome-level genome of the transformable northern wattle, Acacia crassicarpa.</title>
        <authorList>
            <person name="Massaro I."/>
            <person name="Sinha N.R."/>
            <person name="Poethig S."/>
            <person name="Leichty A.R."/>
        </authorList>
    </citation>
    <scope>NUCLEOTIDE SEQUENCE</scope>
    <source>
        <strain evidence="6">Acra3RX</strain>
        <tissue evidence="6">Leaf</tissue>
    </source>
</reference>
<name>A0AAE1KMF6_9FABA</name>
<evidence type="ECO:0000313" key="7">
    <source>
        <dbReference type="Proteomes" id="UP001293593"/>
    </source>
</evidence>
<dbReference type="Gene3D" id="1.10.510.10">
    <property type="entry name" value="Transferase(Phosphotransferase) domain 1"/>
    <property type="match status" value="1"/>
</dbReference>
<dbReference type="Proteomes" id="UP001293593">
    <property type="component" value="Unassembled WGS sequence"/>
</dbReference>
<evidence type="ECO:0000256" key="4">
    <source>
        <dbReference type="SAM" id="SignalP"/>
    </source>
</evidence>
<dbReference type="InterPro" id="IPR011009">
    <property type="entry name" value="Kinase-like_dom_sf"/>
</dbReference>
<dbReference type="Pfam" id="PF08263">
    <property type="entry name" value="LRRNT_2"/>
    <property type="match status" value="1"/>
</dbReference>
<feature type="signal peptide" evidence="4">
    <location>
        <begin position="1"/>
        <end position="23"/>
    </location>
</feature>
<gene>
    <name evidence="6" type="ORF">QN277_015782</name>
</gene>
<dbReference type="InterPro" id="IPR032675">
    <property type="entry name" value="LRR_dom_sf"/>
</dbReference>
<proteinExistence type="predicted"/>
<keyword evidence="2" id="KW-0433">Leucine-rich repeat</keyword>
<dbReference type="InterPro" id="IPR013210">
    <property type="entry name" value="LRR_N_plant-typ"/>
</dbReference>
<keyword evidence="4" id="KW-0732">Signal</keyword>
<organism evidence="6 7">
    <name type="scientific">Acacia crassicarpa</name>
    <name type="common">northern wattle</name>
    <dbReference type="NCBI Taxonomy" id="499986"/>
    <lineage>
        <taxon>Eukaryota</taxon>
        <taxon>Viridiplantae</taxon>
        <taxon>Streptophyta</taxon>
        <taxon>Embryophyta</taxon>
        <taxon>Tracheophyta</taxon>
        <taxon>Spermatophyta</taxon>
        <taxon>Magnoliopsida</taxon>
        <taxon>eudicotyledons</taxon>
        <taxon>Gunneridae</taxon>
        <taxon>Pentapetalae</taxon>
        <taxon>rosids</taxon>
        <taxon>fabids</taxon>
        <taxon>Fabales</taxon>
        <taxon>Fabaceae</taxon>
        <taxon>Caesalpinioideae</taxon>
        <taxon>mimosoid clade</taxon>
        <taxon>Acacieae</taxon>
        <taxon>Acacia</taxon>
    </lineage>
</organism>
<evidence type="ECO:0000256" key="1">
    <source>
        <dbReference type="ARBA" id="ARBA00004370"/>
    </source>
</evidence>
<comment type="caution">
    <text evidence="6">The sequence shown here is derived from an EMBL/GenBank/DDBJ whole genome shotgun (WGS) entry which is preliminary data.</text>
</comment>
<keyword evidence="3" id="KW-0677">Repeat</keyword>
<dbReference type="EMBL" id="JAWXYG010000003">
    <property type="protein sequence ID" value="KAK4277850.1"/>
    <property type="molecule type" value="Genomic_DNA"/>
</dbReference>
<dbReference type="InterPro" id="IPR051564">
    <property type="entry name" value="LRR_receptor-like_kinase"/>
</dbReference>
<dbReference type="PANTHER" id="PTHR48055">
    <property type="entry name" value="LEUCINE-RICH REPEAT RECEPTOR PROTEIN KINASE EMS1"/>
    <property type="match status" value="1"/>
</dbReference>
<evidence type="ECO:0000259" key="5">
    <source>
        <dbReference type="Pfam" id="PF08263"/>
    </source>
</evidence>
<comment type="subcellular location">
    <subcellularLocation>
        <location evidence="1">Membrane</location>
    </subcellularLocation>
</comment>
<evidence type="ECO:0000256" key="2">
    <source>
        <dbReference type="ARBA" id="ARBA00022614"/>
    </source>
</evidence>
<dbReference type="AlphaFoldDB" id="A0AAE1KMF6"/>
<evidence type="ECO:0000313" key="6">
    <source>
        <dbReference type="EMBL" id="KAK4277850.1"/>
    </source>
</evidence>
<feature type="domain" description="Leucine-rich repeat-containing N-terminal plant-type" evidence="5">
    <location>
        <begin position="29"/>
        <end position="68"/>
    </location>
</feature>
<dbReference type="SUPFAM" id="SSF56112">
    <property type="entry name" value="Protein kinase-like (PK-like)"/>
    <property type="match status" value="1"/>
</dbReference>
<sequence>MINFLLLMLFMASSQTFLPLTFAKPTGPETDRLSLLTLKEKLTNGNPQLLPSWNSSLHFCKWEGVSCSALHTRVSKLHLTDPSLDGSLAPAIEYGEGGPVTAKGDIYSYGVLLLELLTGKKPTDSMFGEHLSLHKFCKMALSERSVIEIVDSSCMLIPRGNMKGIEKPKGKLEMQESLISFANIGVACSVDLPNKRMSIKDVLVELLAIKKRLSSVGIEHIYA</sequence>
<accession>A0AAE1KMF6</accession>
<keyword evidence="7" id="KW-1185">Reference proteome</keyword>
<dbReference type="Gene3D" id="3.80.10.10">
    <property type="entry name" value="Ribonuclease Inhibitor"/>
    <property type="match status" value="1"/>
</dbReference>
<dbReference type="GO" id="GO:0016020">
    <property type="term" value="C:membrane"/>
    <property type="evidence" value="ECO:0007669"/>
    <property type="project" value="UniProtKB-SubCell"/>
</dbReference>
<protein>
    <recommendedName>
        <fullName evidence="5">Leucine-rich repeat-containing N-terminal plant-type domain-containing protein</fullName>
    </recommendedName>
</protein>